<evidence type="ECO:0000259" key="3">
    <source>
        <dbReference type="PROSITE" id="PS51186"/>
    </source>
</evidence>
<feature type="domain" description="N-acetyltransferase" evidence="3">
    <location>
        <begin position="1"/>
        <end position="142"/>
    </location>
</feature>
<evidence type="ECO:0000256" key="2">
    <source>
        <dbReference type="ARBA" id="ARBA00023315"/>
    </source>
</evidence>
<dbReference type="Proteomes" id="UP000319769">
    <property type="component" value="Unassembled WGS sequence"/>
</dbReference>
<evidence type="ECO:0000313" key="5">
    <source>
        <dbReference type="Proteomes" id="UP000319769"/>
    </source>
</evidence>
<gene>
    <name evidence="4" type="ORF">FPZ12_035920</name>
</gene>
<dbReference type="InterPro" id="IPR000182">
    <property type="entry name" value="GNAT_dom"/>
</dbReference>
<dbReference type="InterPro" id="IPR016181">
    <property type="entry name" value="Acyl_CoA_acyltransferase"/>
</dbReference>
<reference evidence="4" key="1">
    <citation type="submission" date="2019-09" db="EMBL/GenBank/DDBJ databases">
        <authorList>
            <person name="Teo W.F.A."/>
            <person name="Duangmal K."/>
        </authorList>
    </citation>
    <scope>NUCLEOTIDE SEQUENCE [LARGE SCALE GENOMIC DNA]</scope>
    <source>
        <strain evidence="4">K81G1</strain>
    </source>
</reference>
<evidence type="ECO:0000313" key="4">
    <source>
        <dbReference type="EMBL" id="KAA9152926.1"/>
    </source>
</evidence>
<dbReference type="PANTHER" id="PTHR43877:SF1">
    <property type="entry name" value="ACETYLTRANSFERASE"/>
    <property type="match status" value="1"/>
</dbReference>
<dbReference type="CDD" id="cd04301">
    <property type="entry name" value="NAT_SF"/>
    <property type="match status" value="1"/>
</dbReference>
<dbReference type="Pfam" id="PF00583">
    <property type="entry name" value="Acetyltransf_1"/>
    <property type="match status" value="1"/>
</dbReference>
<sequence>MRTRPADVTDADAVFLLLQGFATSYHPRRAAFDRNYEQLLSVMTYDSTDLLVAEDDGKVIGYALAARFLVLYANGPVTELQELMVDPAQRGRGVGRALVNAIIERARAAGAVEVTVPTRRARDYYVKLGFAETATFLKLPLS</sequence>
<dbReference type="PANTHER" id="PTHR43877">
    <property type="entry name" value="AMINOALKYLPHOSPHONATE N-ACETYLTRANSFERASE-RELATED-RELATED"/>
    <property type="match status" value="1"/>
</dbReference>
<dbReference type="PROSITE" id="PS51186">
    <property type="entry name" value="GNAT"/>
    <property type="match status" value="1"/>
</dbReference>
<name>A0A5N0UTV2_9PSEU</name>
<protein>
    <submittedName>
        <fullName evidence="4">GNAT family N-acetyltransferase</fullName>
    </submittedName>
</protein>
<dbReference type="InterPro" id="IPR050832">
    <property type="entry name" value="Bact_Acetyltransf"/>
</dbReference>
<dbReference type="SUPFAM" id="SSF55729">
    <property type="entry name" value="Acyl-CoA N-acyltransferases (Nat)"/>
    <property type="match status" value="1"/>
</dbReference>
<dbReference type="EMBL" id="VMNW02000082">
    <property type="protein sequence ID" value="KAA9152926.1"/>
    <property type="molecule type" value="Genomic_DNA"/>
</dbReference>
<dbReference type="AlphaFoldDB" id="A0A5N0UTV2"/>
<comment type="caution">
    <text evidence="4">The sequence shown here is derived from an EMBL/GenBank/DDBJ whole genome shotgun (WGS) entry which is preliminary data.</text>
</comment>
<proteinExistence type="predicted"/>
<keyword evidence="1" id="KW-0808">Transferase</keyword>
<dbReference type="OrthoDB" id="9789603at2"/>
<keyword evidence="2" id="KW-0012">Acyltransferase</keyword>
<accession>A0A5N0UTV2</accession>
<dbReference type="GO" id="GO:0016747">
    <property type="term" value="F:acyltransferase activity, transferring groups other than amino-acyl groups"/>
    <property type="evidence" value="ECO:0007669"/>
    <property type="project" value="InterPro"/>
</dbReference>
<evidence type="ECO:0000256" key="1">
    <source>
        <dbReference type="ARBA" id="ARBA00022679"/>
    </source>
</evidence>
<dbReference type="Gene3D" id="3.40.630.30">
    <property type="match status" value="1"/>
</dbReference>
<organism evidence="4 5">
    <name type="scientific">Amycolatopsis acidicola</name>
    <dbReference type="NCBI Taxonomy" id="2596893"/>
    <lineage>
        <taxon>Bacteria</taxon>
        <taxon>Bacillati</taxon>
        <taxon>Actinomycetota</taxon>
        <taxon>Actinomycetes</taxon>
        <taxon>Pseudonocardiales</taxon>
        <taxon>Pseudonocardiaceae</taxon>
        <taxon>Amycolatopsis</taxon>
    </lineage>
</organism>
<keyword evidence="5" id="KW-1185">Reference proteome</keyword>